<protein>
    <recommendedName>
        <fullName evidence="2">inositol-phosphate phosphatase</fullName>
        <ecNumber evidence="2">3.1.3.25</ecNumber>
    </recommendedName>
</protein>
<evidence type="ECO:0000256" key="6">
    <source>
        <dbReference type="PIRSR" id="PIRSR600760-2"/>
    </source>
</evidence>
<gene>
    <name evidence="7" type="ORF">CK510_02310</name>
</gene>
<dbReference type="PANTHER" id="PTHR20854">
    <property type="entry name" value="INOSITOL MONOPHOSPHATASE"/>
    <property type="match status" value="1"/>
</dbReference>
<dbReference type="Pfam" id="PF00459">
    <property type="entry name" value="Inositol_P"/>
    <property type="match status" value="1"/>
</dbReference>
<dbReference type="PANTHER" id="PTHR20854:SF4">
    <property type="entry name" value="INOSITOL-1-MONOPHOSPHATASE-RELATED"/>
    <property type="match status" value="1"/>
</dbReference>
<keyword evidence="8" id="KW-1185">Reference proteome</keyword>
<proteinExistence type="predicted"/>
<feature type="binding site" evidence="6">
    <location>
        <position position="68"/>
    </location>
    <ligand>
        <name>Mg(2+)</name>
        <dbReference type="ChEBI" id="CHEBI:18420"/>
        <label>1</label>
        <note>catalytic</note>
    </ligand>
</feature>
<dbReference type="GO" id="GO:0006020">
    <property type="term" value="P:inositol metabolic process"/>
    <property type="evidence" value="ECO:0007669"/>
    <property type="project" value="TreeGrafter"/>
</dbReference>
<dbReference type="RefSeq" id="WP_095720150.1">
    <property type="nucleotide sequence ID" value="NZ_NTFS01000013.1"/>
</dbReference>
<evidence type="ECO:0000256" key="1">
    <source>
        <dbReference type="ARBA" id="ARBA00001033"/>
    </source>
</evidence>
<accession>A0A2A2TPS2</accession>
<dbReference type="Gene3D" id="3.30.540.10">
    <property type="entry name" value="Fructose-1,6-Bisphosphatase, subunit A, domain 1"/>
    <property type="match status" value="1"/>
</dbReference>
<evidence type="ECO:0000256" key="4">
    <source>
        <dbReference type="ARBA" id="ARBA00022801"/>
    </source>
</evidence>
<dbReference type="GO" id="GO:0046854">
    <property type="term" value="P:phosphatidylinositol phosphate biosynthetic process"/>
    <property type="evidence" value="ECO:0007669"/>
    <property type="project" value="InterPro"/>
</dbReference>
<evidence type="ECO:0000256" key="2">
    <source>
        <dbReference type="ARBA" id="ARBA00013106"/>
    </source>
</evidence>
<dbReference type="AlphaFoldDB" id="A0A2A2TPS2"/>
<organism evidence="7 8">
    <name type="scientific">Brunnivagina elsteri CCALA 953</name>
    <dbReference type="NCBI Taxonomy" id="987040"/>
    <lineage>
        <taxon>Bacteria</taxon>
        <taxon>Bacillati</taxon>
        <taxon>Cyanobacteriota</taxon>
        <taxon>Cyanophyceae</taxon>
        <taxon>Nostocales</taxon>
        <taxon>Calotrichaceae</taxon>
        <taxon>Brunnivagina</taxon>
    </lineage>
</organism>
<dbReference type="SUPFAM" id="SSF56655">
    <property type="entry name" value="Carbohydrate phosphatase"/>
    <property type="match status" value="1"/>
</dbReference>
<evidence type="ECO:0000256" key="3">
    <source>
        <dbReference type="ARBA" id="ARBA00022723"/>
    </source>
</evidence>
<evidence type="ECO:0000313" key="7">
    <source>
        <dbReference type="EMBL" id="PAX60364.1"/>
    </source>
</evidence>
<dbReference type="PRINTS" id="PR00377">
    <property type="entry name" value="IMPHPHTASES"/>
</dbReference>
<keyword evidence="3 6" id="KW-0479">Metal-binding</keyword>
<comment type="caution">
    <text evidence="7">The sequence shown here is derived from an EMBL/GenBank/DDBJ whole genome shotgun (WGS) entry which is preliminary data.</text>
</comment>
<feature type="binding site" evidence="6">
    <location>
        <position position="84"/>
    </location>
    <ligand>
        <name>Mg(2+)</name>
        <dbReference type="ChEBI" id="CHEBI:18420"/>
        <label>1</label>
        <note>catalytic</note>
    </ligand>
</feature>
<dbReference type="InterPro" id="IPR020583">
    <property type="entry name" value="Inositol_monoP_metal-BS"/>
</dbReference>
<dbReference type="InterPro" id="IPR000760">
    <property type="entry name" value="Inositol_monophosphatase-like"/>
</dbReference>
<dbReference type="EC" id="3.1.3.25" evidence="2"/>
<dbReference type="GO" id="GO:0046872">
    <property type="term" value="F:metal ion binding"/>
    <property type="evidence" value="ECO:0007669"/>
    <property type="project" value="UniProtKB-KW"/>
</dbReference>
<dbReference type="Proteomes" id="UP000218238">
    <property type="component" value="Unassembled WGS sequence"/>
</dbReference>
<feature type="binding site" evidence="6">
    <location>
        <position position="209"/>
    </location>
    <ligand>
        <name>Mg(2+)</name>
        <dbReference type="ChEBI" id="CHEBI:18420"/>
        <label>1</label>
        <note>catalytic</note>
    </ligand>
</feature>
<dbReference type="PROSITE" id="PS00629">
    <property type="entry name" value="IMP_1"/>
    <property type="match status" value="1"/>
</dbReference>
<dbReference type="OrthoDB" id="9772456at2"/>
<keyword evidence="4" id="KW-0378">Hydrolase</keyword>
<name>A0A2A2TPS2_9CYAN</name>
<dbReference type="GO" id="GO:0008934">
    <property type="term" value="F:inositol monophosphate 1-phosphatase activity"/>
    <property type="evidence" value="ECO:0007669"/>
    <property type="project" value="TreeGrafter"/>
</dbReference>
<reference evidence="7 8" key="1">
    <citation type="submission" date="2017-08" db="EMBL/GenBank/DDBJ databases">
        <title>Draft genome sequence of filamentous cyanobacterium Calothrix elsteri CCALA 953.</title>
        <authorList>
            <person name="Gagunashvili A.N."/>
            <person name="Elster J."/>
            <person name="Andresson O.S."/>
        </authorList>
    </citation>
    <scope>NUCLEOTIDE SEQUENCE [LARGE SCALE GENOMIC DNA]</scope>
    <source>
        <strain evidence="7 8">CCALA 953</strain>
    </source>
</reference>
<dbReference type="Gene3D" id="3.40.190.80">
    <property type="match status" value="1"/>
</dbReference>
<sequence>MTDFWTTVLEFSQVTSAKIGNQLLEYFGQVQADEKADGSLVTQADTWADKAIRDAIAANFNGHGILSEEGEKVFPDNDWCWVIDPIDGTTNFTRGIPIWSISIGLLYKGMPVFGYIYLPTLNQSFHGYWEGNSGLAAPTDAFCNNQPIFTSNDAPSHNHFFNVCSRSRSVIQKDFPCKIRMLGAASYNFLMVANSAVLGSIEATPKIWDIAAAWVILKAAGGCWKSLKLQPFPASPGVDYSHISFPTLVLSRPELISVFEPFLKDVEISL</sequence>
<comment type="cofactor">
    <cofactor evidence="6">
        <name>Mg(2+)</name>
        <dbReference type="ChEBI" id="CHEBI:18420"/>
    </cofactor>
</comment>
<dbReference type="InterPro" id="IPR020550">
    <property type="entry name" value="Inositol_monophosphatase_CS"/>
</dbReference>
<evidence type="ECO:0000313" key="8">
    <source>
        <dbReference type="Proteomes" id="UP000218238"/>
    </source>
</evidence>
<keyword evidence="5 6" id="KW-0460">Magnesium</keyword>
<dbReference type="PROSITE" id="PS00630">
    <property type="entry name" value="IMP_2"/>
    <property type="match status" value="1"/>
</dbReference>
<feature type="binding site" evidence="6">
    <location>
        <position position="87"/>
    </location>
    <ligand>
        <name>Mg(2+)</name>
        <dbReference type="ChEBI" id="CHEBI:18420"/>
        <label>1</label>
        <note>catalytic</note>
    </ligand>
</feature>
<dbReference type="EMBL" id="NTFS01000013">
    <property type="protein sequence ID" value="PAX60364.1"/>
    <property type="molecule type" value="Genomic_DNA"/>
</dbReference>
<feature type="binding site" evidence="6">
    <location>
        <position position="86"/>
    </location>
    <ligand>
        <name>Mg(2+)</name>
        <dbReference type="ChEBI" id="CHEBI:18420"/>
        <label>1</label>
        <note>catalytic</note>
    </ligand>
</feature>
<dbReference type="CDD" id="cd01643">
    <property type="entry name" value="Bacterial_IMPase_like_2"/>
    <property type="match status" value="1"/>
</dbReference>
<comment type="catalytic activity">
    <reaction evidence="1">
        <text>a myo-inositol phosphate + H2O = myo-inositol + phosphate</text>
        <dbReference type="Rhea" id="RHEA:24056"/>
        <dbReference type="ChEBI" id="CHEBI:15377"/>
        <dbReference type="ChEBI" id="CHEBI:17268"/>
        <dbReference type="ChEBI" id="CHEBI:43474"/>
        <dbReference type="ChEBI" id="CHEBI:84139"/>
        <dbReference type="EC" id="3.1.3.25"/>
    </reaction>
</comment>
<dbReference type="GO" id="GO:0007165">
    <property type="term" value="P:signal transduction"/>
    <property type="evidence" value="ECO:0007669"/>
    <property type="project" value="TreeGrafter"/>
</dbReference>
<evidence type="ECO:0000256" key="5">
    <source>
        <dbReference type="ARBA" id="ARBA00022842"/>
    </source>
</evidence>